<name>A0A376C0H3_9FLAO</name>
<accession>A0A376C0H3</accession>
<keyword evidence="4 6" id="KW-0289">Folate biosynthesis</keyword>
<dbReference type="InterPro" id="IPR006156">
    <property type="entry name" value="Dihydroneopterin_aldolase"/>
</dbReference>
<gene>
    <name evidence="8" type="primary">folB</name>
    <name evidence="8" type="ORF">NCTC11661_00973</name>
</gene>
<dbReference type="GO" id="GO:0004150">
    <property type="term" value="F:dihydroneopterin aldolase activity"/>
    <property type="evidence" value="ECO:0007669"/>
    <property type="project" value="UniProtKB-UniRule"/>
</dbReference>
<dbReference type="Pfam" id="PF02152">
    <property type="entry name" value="FolB"/>
    <property type="match status" value="1"/>
</dbReference>
<dbReference type="GO" id="GO:0046654">
    <property type="term" value="P:tetrahydrofolate biosynthetic process"/>
    <property type="evidence" value="ECO:0007669"/>
    <property type="project" value="UniProtKB-UniRule"/>
</dbReference>
<evidence type="ECO:0000256" key="2">
    <source>
        <dbReference type="ARBA" id="ARBA00005013"/>
    </source>
</evidence>
<dbReference type="EC" id="4.1.2.25" evidence="6"/>
<organism evidence="8 9">
    <name type="scientific">Bergeyella zoohelcum</name>
    <dbReference type="NCBI Taxonomy" id="1015"/>
    <lineage>
        <taxon>Bacteria</taxon>
        <taxon>Pseudomonadati</taxon>
        <taxon>Bacteroidota</taxon>
        <taxon>Flavobacteriia</taxon>
        <taxon>Flavobacteriales</taxon>
        <taxon>Weeksellaceae</taxon>
        <taxon>Bergeyella</taxon>
    </lineage>
</organism>
<dbReference type="UniPathway" id="UPA00077">
    <property type="reaction ID" value="UER00154"/>
</dbReference>
<dbReference type="GO" id="GO:0046656">
    <property type="term" value="P:folic acid biosynthetic process"/>
    <property type="evidence" value="ECO:0007669"/>
    <property type="project" value="UniProtKB-UniRule"/>
</dbReference>
<dbReference type="Gene3D" id="3.30.1130.10">
    <property type="match status" value="1"/>
</dbReference>
<comment type="similarity">
    <text evidence="3 6">Belongs to the DHNA family.</text>
</comment>
<dbReference type="GO" id="GO:0005737">
    <property type="term" value="C:cytoplasm"/>
    <property type="evidence" value="ECO:0007669"/>
    <property type="project" value="TreeGrafter"/>
</dbReference>
<proteinExistence type="inferred from homology"/>
<evidence type="ECO:0000256" key="6">
    <source>
        <dbReference type="RuleBase" id="RU362079"/>
    </source>
</evidence>
<dbReference type="AlphaFoldDB" id="A0A376C0H3"/>
<evidence type="ECO:0000313" key="9">
    <source>
        <dbReference type="Proteomes" id="UP000255515"/>
    </source>
</evidence>
<dbReference type="NCBIfam" id="TIGR00526">
    <property type="entry name" value="folB_dom"/>
    <property type="match status" value="1"/>
</dbReference>
<comment type="catalytic activity">
    <reaction evidence="1 6">
        <text>7,8-dihydroneopterin = 6-hydroxymethyl-7,8-dihydropterin + glycolaldehyde</text>
        <dbReference type="Rhea" id="RHEA:10540"/>
        <dbReference type="ChEBI" id="CHEBI:17001"/>
        <dbReference type="ChEBI" id="CHEBI:17071"/>
        <dbReference type="ChEBI" id="CHEBI:44841"/>
        <dbReference type="EC" id="4.1.2.25"/>
    </reaction>
</comment>
<evidence type="ECO:0000256" key="3">
    <source>
        <dbReference type="ARBA" id="ARBA00005708"/>
    </source>
</evidence>
<dbReference type="InterPro" id="IPR006157">
    <property type="entry name" value="FolB_dom"/>
</dbReference>
<dbReference type="Proteomes" id="UP000255515">
    <property type="component" value="Unassembled WGS sequence"/>
</dbReference>
<keyword evidence="5 6" id="KW-0456">Lyase</keyword>
<evidence type="ECO:0000256" key="1">
    <source>
        <dbReference type="ARBA" id="ARBA00001353"/>
    </source>
</evidence>
<dbReference type="PANTHER" id="PTHR42844">
    <property type="entry name" value="DIHYDRONEOPTERIN ALDOLASE 1-RELATED"/>
    <property type="match status" value="1"/>
</dbReference>
<dbReference type="SMART" id="SM00905">
    <property type="entry name" value="FolB"/>
    <property type="match status" value="1"/>
</dbReference>
<feature type="domain" description="Dihydroneopterin aldolase/epimerase" evidence="7">
    <location>
        <begin position="144"/>
        <end position="254"/>
    </location>
</feature>
<sequence>MKEKFQSLQPVFSIDPEQFVIPQGEELRNKILALKKEKKVTLWVDTSASEVLHPFADAVFNTSDYPAMIEKFEEMPSLILILQTDRAVAERFYDHFLQKKNVIFLNADHSFTEEEILTKLYKALYYELPEEANRLDVEKMKTKISLSDIKIFAYHGVLEEERVIGTDYLVNIEIEADVRKATESDDINDTISYAEINNIVHEEMKIPSQLIEHVAGRIFRSVKSKFADIQYIKVSITKCSAPMQGENAGATICIEQRF</sequence>
<evidence type="ECO:0000256" key="5">
    <source>
        <dbReference type="ARBA" id="ARBA00023239"/>
    </source>
</evidence>
<evidence type="ECO:0000259" key="7">
    <source>
        <dbReference type="SMART" id="SM00905"/>
    </source>
</evidence>
<dbReference type="PANTHER" id="PTHR42844:SF1">
    <property type="entry name" value="DIHYDRONEOPTERIN ALDOLASE 1-RELATED"/>
    <property type="match status" value="1"/>
</dbReference>
<protein>
    <recommendedName>
        <fullName evidence="6">7,8-dihydroneopterin aldolase</fullName>
        <ecNumber evidence="6">4.1.2.25</ecNumber>
    </recommendedName>
</protein>
<reference evidence="8 9" key="1">
    <citation type="submission" date="2018-06" db="EMBL/GenBank/DDBJ databases">
        <authorList>
            <consortium name="Pathogen Informatics"/>
            <person name="Doyle S."/>
        </authorList>
    </citation>
    <scope>NUCLEOTIDE SEQUENCE [LARGE SCALE GENOMIC DNA]</scope>
    <source>
        <strain evidence="8 9">NCTC11661</strain>
    </source>
</reference>
<evidence type="ECO:0000313" key="8">
    <source>
        <dbReference type="EMBL" id="SSZ55590.1"/>
    </source>
</evidence>
<dbReference type="NCBIfam" id="TIGR00525">
    <property type="entry name" value="folB"/>
    <property type="match status" value="1"/>
</dbReference>
<dbReference type="SUPFAM" id="SSF55620">
    <property type="entry name" value="Tetrahydrobiopterin biosynthesis enzymes-like"/>
    <property type="match status" value="1"/>
</dbReference>
<comment type="function">
    <text evidence="6">Catalyzes the conversion of 7,8-dihydroneopterin to 6-hydroxymethyl-7,8-dihydropterin.</text>
</comment>
<comment type="pathway">
    <text evidence="2 6">Cofactor biosynthesis; tetrahydrofolate biosynthesis; 2-amino-4-hydroxy-6-hydroxymethyl-7,8-dihydropteridine diphosphate from 7,8-dihydroneopterin triphosphate: step 3/4.</text>
</comment>
<dbReference type="RefSeq" id="WP_002689161.1">
    <property type="nucleotide sequence ID" value="NZ_UFTJ01000002.1"/>
</dbReference>
<evidence type="ECO:0000256" key="4">
    <source>
        <dbReference type="ARBA" id="ARBA00022909"/>
    </source>
</evidence>
<dbReference type="InterPro" id="IPR043133">
    <property type="entry name" value="GTP-CH-I_C/QueF"/>
</dbReference>
<dbReference type="EMBL" id="UFTJ01000002">
    <property type="protein sequence ID" value="SSZ55590.1"/>
    <property type="molecule type" value="Genomic_DNA"/>
</dbReference>